<feature type="transmembrane region" description="Helical" evidence="1">
    <location>
        <begin position="204"/>
        <end position="228"/>
    </location>
</feature>
<evidence type="ECO:0000313" key="3">
    <source>
        <dbReference type="EMBL" id="KAF7306236.1"/>
    </source>
</evidence>
<name>A0A8H6SX09_9AGAR</name>
<feature type="transmembrane region" description="Helical" evidence="1">
    <location>
        <begin position="234"/>
        <end position="253"/>
    </location>
</feature>
<keyword evidence="1" id="KW-0812">Transmembrane</keyword>
<dbReference type="Proteomes" id="UP000636479">
    <property type="component" value="Unassembled WGS sequence"/>
</dbReference>
<dbReference type="PANTHER" id="PTHR40465:SF1">
    <property type="entry name" value="DUF6534 DOMAIN-CONTAINING PROTEIN"/>
    <property type="match status" value="1"/>
</dbReference>
<reference evidence="3" key="1">
    <citation type="submission" date="2020-05" db="EMBL/GenBank/DDBJ databases">
        <title>Mycena genomes resolve the evolution of fungal bioluminescence.</title>
        <authorList>
            <person name="Tsai I.J."/>
        </authorList>
    </citation>
    <scope>NUCLEOTIDE SEQUENCE</scope>
    <source>
        <strain evidence="3">171206Taipei</strain>
    </source>
</reference>
<keyword evidence="4" id="KW-1185">Reference proteome</keyword>
<feature type="domain" description="DUF6534" evidence="2">
    <location>
        <begin position="168"/>
        <end position="257"/>
    </location>
</feature>
<feature type="transmembrane region" description="Helical" evidence="1">
    <location>
        <begin position="12"/>
        <end position="37"/>
    </location>
</feature>
<dbReference type="Pfam" id="PF20152">
    <property type="entry name" value="DUF6534"/>
    <property type="match status" value="1"/>
</dbReference>
<dbReference type="GeneID" id="59343479"/>
<feature type="transmembrane region" description="Helical" evidence="1">
    <location>
        <begin position="90"/>
        <end position="109"/>
    </location>
</feature>
<feature type="transmembrane region" description="Helical" evidence="1">
    <location>
        <begin position="160"/>
        <end position="184"/>
    </location>
</feature>
<dbReference type="OrthoDB" id="2535105at2759"/>
<keyword evidence="1" id="KW-1133">Transmembrane helix</keyword>
<evidence type="ECO:0000256" key="1">
    <source>
        <dbReference type="SAM" id="Phobius"/>
    </source>
</evidence>
<proteinExistence type="predicted"/>
<organism evidence="3 4">
    <name type="scientific">Mycena indigotica</name>
    <dbReference type="NCBI Taxonomy" id="2126181"/>
    <lineage>
        <taxon>Eukaryota</taxon>
        <taxon>Fungi</taxon>
        <taxon>Dikarya</taxon>
        <taxon>Basidiomycota</taxon>
        <taxon>Agaricomycotina</taxon>
        <taxon>Agaricomycetes</taxon>
        <taxon>Agaricomycetidae</taxon>
        <taxon>Agaricales</taxon>
        <taxon>Marasmiineae</taxon>
        <taxon>Mycenaceae</taxon>
        <taxon>Mycena</taxon>
    </lineage>
</organism>
<dbReference type="RefSeq" id="XP_037221255.1">
    <property type="nucleotide sequence ID" value="XM_037360963.1"/>
</dbReference>
<dbReference type="PANTHER" id="PTHR40465">
    <property type="entry name" value="CHROMOSOME 1, WHOLE GENOME SHOTGUN SEQUENCE"/>
    <property type="match status" value="1"/>
</dbReference>
<feature type="transmembrane region" description="Helical" evidence="1">
    <location>
        <begin position="49"/>
        <end position="70"/>
    </location>
</feature>
<feature type="transmembrane region" description="Helical" evidence="1">
    <location>
        <begin position="121"/>
        <end position="148"/>
    </location>
</feature>
<dbReference type="AlphaFoldDB" id="A0A8H6SX09"/>
<keyword evidence="1" id="KW-0472">Membrane</keyword>
<sequence length="308" mass="33613">MTTPAFDAGPTLGALLIGTLISCILWGIGAVQVYGYYSRFPEDRLAIKATVAFVCLCETAHITCVMHTLYSWLVTDYGHPERLMERPPPSVLGFIFLTVVIAVYVQLFFSYRIYVLSSSLVIPSLATLLSVARFALGMTIFGVGFRIASLSEYVAKWDKLALAIWSLSAAEDVLITATLVFLLWRQRAQDSTTGQTAILLDKIIMWTIETGLLTSTFSLAMLVCFHLMSNNFVWIAMFTIEARLFANSLFASLNSRTVLRQARSGNLSGSGEPLSTFDADAPFTVSHATASGGSIELDSVQRGKGDSA</sequence>
<protein>
    <recommendedName>
        <fullName evidence="2">DUF6534 domain-containing protein</fullName>
    </recommendedName>
</protein>
<accession>A0A8H6SX09</accession>
<dbReference type="EMBL" id="JACAZF010000004">
    <property type="protein sequence ID" value="KAF7306236.1"/>
    <property type="molecule type" value="Genomic_DNA"/>
</dbReference>
<dbReference type="InterPro" id="IPR045339">
    <property type="entry name" value="DUF6534"/>
</dbReference>
<comment type="caution">
    <text evidence="3">The sequence shown here is derived from an EMBL/GenBank/DDBJ whole genome shotgun (WGS) entry which is preliminary data.</text>
</comment>
<gene>
    <name evidence="3" type="ORF">MIND_00414200</name>
</gene>
<evidence type="ECO:0000313" key="4">
    <source>
        <dbReference type="Proteomes" id="UP000636479"/>
    </source>
</evidence>
<evidence type="ECO:0000259" key="2">
    <source>
        <dbReference type="Pfam" id="PF20152"/>
    </source>
</evidence>